<dbReference type="GO" id="GO:0043005">
    <property type="term" value="C:neuron projection"/>
    <property type="evidence" value="ECO:0007669"/>
    <property type="project" value="TreeGrafter"/>
</dbReference>
<name>A0A8B7NZ22_HYAAZ</name>
<feature type="compositionally biased region" description="Basic and acidic residues" evidence="9">
    <location>
        <begin position="114"/>
        <end position="129"/>
    </location>
</feature>
<dbReference type="Pfam" id="PF07679">
    <property type="entry name" value="I-set"/>
    <property type="match status" value="1"/>
</dbReference>
<evidence type="ECO:0000256" key="7">
    <source>
        <dbReference type="ARBA" id="ARBA00023180"/>
    </source>
</evidence>
<dbReference type="KEGG" id="hazt:108675438"/>
<keyword evidence="5" id="KW-0472">Membrane</keyword>
<dbReference type="GeneID" id="108675438"/>
<evidence type="ECO:0000313" key="11">
    <source>
        <dbReference type="Proteomes" id="UP000694843"/>
    </source>
</evidence>
<keyword evidence="11" id="KW-1185">Reference proteome</keyword>
<dbReference type="AlphaFoldDB" id="A0A8B7NZ22"/>
<feature type="domain" description="Ig-like" evidence="10">
    <location>
        <begin position="569"/>
        <end position="665"/>
    </location>
</feature>
<dbReference type="PROSITE" id="PS50835">
    <property type="entry name" value="IG_LIKE"/>
    <property type="match status" value="3"/>
</dbReference>
<evidence type="ECO:0000313" key="12">
    <source>
        <dbReference type="RefSeq" id="XP_018018945.1"/>
    </source>
</evidence>
<keyword evidence="2" id="KW-1003">Cell membrane</keyword>
<evidence type="ECO:0000256" key="1">
    <source>
        <dbReference type="ARBA" id="ARBA00004236"/>
    </source>
</evidence>
<dbReference type="SUPFAM" id="SSF48726">
    <property type="entry name" value="Immunoglobulin"/>
    <property type="match status" value="3"/>
</dbReference>
<dbReference type="InterPro" id="IPR013106">
    <property type="entry name" value="Ig_V-set"/>
</dbReference>
<keyword evidence="7" id="KW-0325">Glycoprotein</keyword>
<dbReference type="FunFam" id="2.60.40.10:FF:000328">
    <property type="entry name" value="CLUMA_CG000981, isoform A"/>
    <property type="match status" value="1"/>
</dbReference>
<dbReference type="RefSeq" id="XP_018018945.1">
    <property type="nucleotide sequence ID" value="XM_018163456.2"/>
</dbReference>
<dbReference type="CDD" id="cd00096">
    <property type="entry name" value="Ig"/>
    <property type="match status" value="1"/>
</dbReference>
<dbReference type="Pfam" id="PF13927">
    <property type="entry name" value="Ig_3"/>
    <property type="match status" value="2"/>
</dbReference>
<evidence type="ECO:0000259" key="10">
    <source>
        <dbReference type="PROSITE" id="PS50835"/>
    </source>
</evidence>
<evidence type="ECO:0000256" key="2">
    <source>
        <dbReference type="ARBA" id="ARBA00022475"/>
    </source>
</evidence>
<organism evidence="11 12">
    <name type="scientific">Hyalella azteca</name>
    <name type="common">Amphipod</name>
    <dbReference type="NCBI Taxonomy" id="294128"/>
    <lineage>
        <taxon>Eukaryota</taxon>
        <taxon>Metazoa</taxon>
        <taxon>Ecdysozoa</taxon>
        <taxon>Arthropoda</taxon>
        <taxon>Crustacea</taxon>
        <taxon>Multicrustacea</taxon>
        <taxon>Malacostraca</taxon>
        <taxon>Eumalacostraca</taxon>
        <taxon>Peracarida</taxon>
        <taxon>Amphipoda</taxon>
        <taxon>Senticaudata</taxon>
        <taxon>Talitrida</taxon>
        <taxon>Talitroidea</taxon>
        <taxon>Hyalellidae</taxon>
        <taxon>Hyalella</taxon>
    </lineage>
</organism>
<dbReference type="InterPro" id="IPR003598">
    <property type="entry name" value="Ig_sub2"/>
</dbReference>
<dbReference type="InterPro" id="IPR013098">
    <property type="entry name" value="Ig_I-set"/>
</dbReference>
<dbReference type="OrthoDB" id="10012075at2759"/>
<dbReference type="GO" id="GO:0005886">
    <property type="term" value="C:plasma membrane"/>
    <property type="evidence" value="ECO:0007669"/>
    <property type="project" value="UniProtKB-SubCell"/>
</dbReference>
<feature type="domain" description="Ig-like" evidence="10">
    <location>
        <begin position="362"/>
        <end position="461"/>
    </location>
</feature>
<feature type="compositionally biased region" description="Basic and acidic residues" evidence="9">
    <location>
        <begin position="304"/>
        <end position="325"/>
    </location>
</feature>
<evidence type="ECO:0000256" key="4">
    <source>
        <dbReference type="ARBA" id="ARBA00022737"/>
    </source>
</evidence>
<evidence type="ECO:0000256" key="3">
    <source>
        <dbReference type="ARBA" id="ARBA00022729"/>
    </source>
</evidence>
<evidence type="ECO:0000256" key="8">
    <source>
        <dbReference type="ARBA" id="ARBA00023319"/>
    </source>
</evidence>
<dbReference type="InterPro" id="IPR036179">
    <property type="entry name" value="Ig-like_dom_sf"/>
</dbReference>
<feature type="compositionally biased region" description="Polar residues" evidence="9">
    <location>
        <begin position="280"/>
        <end position="297"/>
    </location>
</feature>
<sequence>MPCFEQSSFGNGSEKPEANAQCSFLSSLTERSIEKVNLSSKQGETVERHCRSGEPYLSDPNEPDKSAISNKVGTASSDRSQSTDCTGLLAETIGPEDEHCSRFQFQSTGSTNKHCSEGHPNENMPTDKRCSKLRSKSFAHLDKLSTGQNSQQMQKIHPHLVPIMLKSEEIKDGNHLGLQSEISVVMNMESNKLPVLSAGLYHRVRSDESFVQIMAEEDQFCPMFQSEISRLGNETRRGKPLKAGRVALKTSAKNDNASNLTLESPIKYIDIDTPSFHYRSNVSIGPQSSNSADHNSQPPAPPRRSRENEHASIPESSHCESKDFLTGKNPSNIRKIGDFSSYFTRMLLLSFIFFGAVLCLEPEFLEPLENVTVTEGREATFTCVVDHLGGFKDNWVWVAWIKADTKAILAIHNRVITHNNRMSVIHSDHNTWELTIKSVRRNDSGEYMCQINTDPMKNQVGYLNVVIPPDIVSEETSGDIMVPEGSPVKLTCSAHGYPEPTIKWRREDGAPIILRSQGGPKNELTVYEGRDLVLEKVTRDDMGAYMCIASNDIPPAVSKRILVMVHFHPLVRIPNQLVGAPRGTDVTLECEVEASPKSINYWTKLDQHGPVIVDSRKYVNEEIIKNPYTMALRLSVKNLDEGDFTTYSCTAKNSLGEVVGSIKLYEIEPPSPRTTATEPPPVTESRDLLSGGRNHADIATRVDVVAPGDQRSYHHQINRYAYSTRPPPYLNQPTTIGSHYSQNNYRDILGMSSGAGSSMGVYDRAWRVLVMVVCGIISVVVLGENTRNGEWNVMLQ</sequence>
<dbReference type="PANTHER" id="PTHR12231">
    <property type="entry name" value="CTX-RELATED TYPE I TRANSMEMBRANE PROTEIN"/>
    <property type="match status" value="1"/>
</dbReference>
<dbReference type="SMART" id="SM00406">
    <property type="entry name" value="IGv"/>
    <property type="match status" value="2"/>
</dbReference>
<feature type="region of interest" description="Disordered" evidence="9">
    <location>
        <begin position="36"/>
        <end position="83"/>
    </location>
</feature>
<dbReference type="InterPro" id="IPR003599">
    <property type="entry name" value="Ig_sub"/>
</dbReference>
<keyword evidence="6" id="KW-1015">Disulfide bond</keyword>
<gene>
    <name evidence="12" type="primary">LOC108675438</name>
</gene>
<proteinExistence type="predicted"/>
<dbReference type="SMART" id="SM00408">
    <property type="entry name" value="IGc2"/>
    <property type="match status" value="3"/>
</dbReference>
<dbReference type="PANTHER" id="PTHR12231:SF87">
    <property type="entry name" value="DPR-INTERACTING PROTEIN BETA, ISOFORM C"/>
    <property type="match status" value="1"/>
</dbReference>
<feature type="domain" description="Ig-like" evidence="10">
    <location>
        <begin position="469"/>
        <end position="558"/>
    </location>
</feature>
<feature type="region of interest" description="Disordered" evidence="9">
    <location>
        <begin position="108"/>
        <end position="129"/>
    </location>
</feature>
<dbReference type="InterPro" id="IPR013783">
    <property type="entry name" value="Ig-like_fold"/>
</dbReference>
<keyword evidence="3" id="KW-0732">Signal</keyword>
<feature type="region of interest" description="Disordered" evidence="9">
    <location>
        <begin position="280"/>
        <end position="325"/>
    </location>
</feature>
<evidence type="ECO:0000256" key="5">
    <source>
        <dbReference type="ARBA" id="ARBA00023136"/>
    </source>
</evidence>
<dbReference type="InterPro" id="IPR051170">
    <property type="entry name" value="Neural/epithelial_adhesion"/>
</dbReference>
<dbReference type="InterPro" id="IPR007110">
    <property type="entry name" value="Ig-like_dom"/>
</dbReference>
<evidence type="ECO:0000256" key="9">
    <source>
        <dbReference type="SAM" id="MobiDB-lite"/>
    </source>
</evidence>
<comment type="subcellular location">
    <subcellularLocation>
        <location evidence="1">Cell membrane</location>
    </subcellularLocation>
</comment>
<reference evidence="12" key="1">
    <citation type="submission" date="2025-08" db="UniProtKB">
        <authorList>
            <consortium name="RefSeq"/>
        </authorList>
    </citation>
    <scope>IDENTIFICATION</scope>
    <source>
        <tissue evidence="12">Whole organism</tissue>
    </source>
</reference>
<keyword evidence="8" id="KW-0393">Immunoglobulin domain</keyword>
<feature type="compositionally biased region" description="Polar residues" evidence="9">
    <location>
        <begin position="67"/>
        <end position="83"/>
    </location>
</feature>
<dbReference type="Gene3D" id="2.60.40.10">
    <property type="entry name" value="Immunoglobulins"/>
    <property type="match status" value="3"/>
</dbReference>
<keyword evidence="4" id="KW-0677">Repeat</keyword>
<dbReference type="SMART" id="SM00409">
    <property type="entry name" value="IG"/>
    <property type="match status" value="3"/>
</dbReference>
<dbReference type="Proteomes" id="UP000694843">
    <property type="component" value="Unplaced"/>
</dbReference>
<evidence type="ECO:0000256" key="6">
    <source>
        <dbReference type="ARBA" id="ARBA00023157"/>
    </source>
</evidence>
<accession>A0A8B7NZ22</accession>
<protein>
    <submittedName>
        <fullName evidence="12">Hemicentin-1 isoform X1</fullName>
    </submittedName>
</protein>